<sequence length="422" mass="47560">MAAPVPFRVDSNTHQYTASFPGPIYYRDTFGLEQQTDEAEEENEATMAAKFGAHSSSAVPPSLTFPPPLYYRDTFGLEPLAEDEQNLQTEERISVGSDETATTKSTVRHTIRIFHPQPSVPGPSLNRLLMFGQRRKQSGFSGVISQQQQQQQGDHGGGTGGHDIMQQSDFSHSFQVEEQLSTNHILLVHHRPLLWLFAVQLGTALQLLIFSVVCVFFDGHWLGSVVGVLLLLHSVLILLHLRRLRTRPMLIVCTVLSSAAFVLSLFLFFVTAYLIHTEDVRIRSAQFDITNPQAELERSNQIVQNARIAMYSLMLIYAPIYAICTFAMFFLFFKNYVANRAGRTHKGFFLTSPSSGHQRVLVPIKLHQVDHLEEEKREDEQQQQNGQGKETAKGQKGKKRRKGQKEGTGKVQQTEPNNRGQI</sequence>
<evidence type="ECO:0000313" key="4">
    <source>
        <dbReference type="Proteomes" id="UP001620626"/>
    </source>
</evidence>
<feature type="transmembrane region" description="Helical" evidence="2">
    <location>
        <begin position="193"/>
        <end position="213"/>
    </location>
</feature>
<reference evidence="3 4" key="1">
    <citation type="submission" date="2024-10" db="EMBL/GenBank/DDBJ databases">
        <authorList>
            <person name="Kim D."/>
        </authorList>
    </citation>
    <scope>NUCLEOTIDE SEQUENCE [LARGE SCALE GENOMIC DNA]</scope>
    <source>
        <strain evidence="3">BH-2024</strain>
    </source>
</reference>
<keyword evidence="2" id="KW-1133">Transmembrane helix</keyword>
<protein>
    <recommendedName>
        <fullName evidence="5">Transmembrane protein</fullName>
    </recommendedName>
</protein>
<organism evidence="3 4">
    <name type="scientific">Heterodera trifolii</name>
    <dbReference type="NCBI Taxonomy" id="157864"/>
    <lineage>
        <taxon>Eukaryota</taxon>
        <taxon>Metazoa</taxon>
        <taxon>Ecdysozoa</taxon>
        <taxon>Nematoda</taxon>
        <taxon>Chromadorea</taxon>
        <taxon>Rhabditida</taxon>
        <taxon>Tylenchina</taxon>
        <taxon>Tylenchomorpha</taxon>
        <taxon>Tylenchoidea</taxon>
        <taxon>Heteroderidae</taxon>
        <taxon>Heteroderinae</taxon>
        <taxon>Heterodera</taxon>
    </lineage>
</organism>
<dbReference type="Proteomes" id="UP001620626">
    <property type="component" value="Unassembled WGS sequence"/>
</dbReference>
<feature type="transmembrane region" description="Helical" evidence="2">
    <location>
        <begin position="308"/>
        <end position="333"/>
    </location>
</feature>
<feature type="region of interest" description="Disordered" evidence="1">
    <location>
        <begin position="373"/>
        <end position="422"/>
    </location>
</feature>
<feature type="region of interest" description="Disordered" evidence="1">
    <location>
        <begin position="142"/>
        <end position="162"/>
    </location>
</feature>
<feature type="compositionally biased region" description="Low complexity" evidence="1">
    <location>
        <begin position="142"/>
        <end position="153"/>
    </location>
</feature>
<dbReference type="AlphaFoldDB" id="A0ABD2KD11"/>
<gene>
    <name evidence="3" type="ORF">niasHT_020918</name>
</gene>
<evidence type="ECO:0000256" key="2">
    <source>
        <dbReference type="SAM" id="Phobius"/>
    </source>
</evidence>
<comment type="caution">
    <text evidence="3">The sequence shown here is derived from an EMBL/GenBank/DDBJ whole genome shotgun (WGS) entry which is preliminary data.</text>
</comment>
<evidence type="ECO:0000256" key="1">
    <source>
        <dbReference type="SAM" id="MobiDB-lite"/>
    </source>
</evidence>
<proteinExistence type="predicted"/>
<evidence type="ECO:0000313" key="3">
    <source>
        <dbReference type="EMBL" id="KAL3100639.1"/>
    </source>
</evidence>
<feature type="transmembrane region" description="Helical" evidence="2">
    <location>
        <begin position="251"/>
        <end position="275"/>
    </location>
</feature>
<keyword evidence="4" id="KW-1185">Reference proteome</keyword>
<name>A0ABD2KD11_9BILA</name>
<feature type="transmembrane region" description="Helical" evidence="2">
    <location>
        <begin position="219"/>
        <end position="239"/>
    </location>
</feature>
<keyword evidence="2" id="KW-0812">Transmembrane</keyword>
<accession>A0ABD2KD11</accession>
<keyword evidence="2" id="KW-0472">Membrane</keyword>
<evidence type="ECO:0008006" key="5">
    <source>
        <dbReference type="Google" id="ProtNLM"/>
    </source>
</evidence>
<feature type="compositionally biased region" description="Polar residues" evidence="1">
    <location>
        <begin position="411"/>
        <end position="422"/>
    </location>
</feature>
<dbReference type="EMBL" id="JBICBT010000786">
    <property type="protein sequence ID" value="KAL3100639.1"/>
    <property type="molecule type" value="Genomic_DNA"/>
</dbReference>